<dbReference type="EMBL" id="CAJVPW010020836">
    <property type="protein sequence ID" value="CAG8690889.1"/>
    <property type="molecule type" value="Genomic_DNA"/>
</dbReference>
<proteinExistence type="predicted"/>
<sequence>GWALPENTKFGKKGSGKKIKTKVIDYLKQFFLNELLQDRFKN</sequence>
<reference evidence="1" key="1">
    <citation type="submission" date="2021-06" db="EMBL/GenBank/DDBJ databases">
        <authorList>
            <person name="Kallberg Y."/>
            <person name="Tangrot J."/>
            <person name="Rosling A."/>
        </authorList>
    </citation>
    <scope>NUCLEOTIDE SEQUENCE</scope>
    <source>
        <strain evidence="1">28 12/20/2015</strain>
    </source>
</reference>
<evidence type="ECO:0000313" key="2">
    <source>
        <dbReference type="Proteomes" id="UP000789366"/>
    </source>
</evidence>
<organism evidence="1 2">
    <name type="scientific">Cetraspora pellucida</name>
    <dbReference type="NCBI Taxonomy" id="1433469"/>
    <lineage>
        <taxon>Eukaryota</taxon>
        <taxon>Fungi</taxon>
        <taxon>Fungi incertae sedis</taxon>
        <taxon>Mucoromycota</taxon>
        <taxon>Glomeromycotina</taxon>
        <taxon>Glomeromycetes</taxon>
        <taxon>Diversisporales</taxon>
        <taxon>Gigasporaceae</taxon>
        <taxon>Cetraspora</taxon>
    </lineage>
</organism>
<name>A0ACA9P3U5_9GLOM</name>
<dbReference type="Proteomes" id="UP000789366">
    <property type="component" value="Unassembled WGS sequence"/>
</dbReference>
<accession>A0ACA9P3U5</accession>
<keyword evidence="2" id="KW-1185">Reference proteome</keyword>
<feature type="non-terminal residue" evidence="1">
    <location>
        <position position="1"/>
    </location>
</feature>
<comment type="caution">
    <text evidence="1">The sequence shown here is derived from an EMBL/GenBank/DDBJ whole genome shotgun (WGS) entry which is preliminary data.</text>
</comment>
<protein>
    <submittedName>
        <fullName evidence="1">7348_t:CDS:1</fullName>
    </submittedName>
</protein>
<evidence type="ECO:0000313" key="1">
    <source>
        <dbReference type="EMBL" id="CAG8690889.1"/>
    </source>
</evidence>
<gene>
    <name evidence="1" type="ORF">SPELUC_LOCUS10746</name>
</gene>